<dbReference type="InterPro" id="IPR036563">
    <property type="entry name" value="MoaE_sf"/>
</dbReference>
<dbReference type="InterPro" id="IPR003448">
    <property type="entry name" value="Mopterin_biosynth_MoaE"/>
</dbReference>
<accession>A0A7G9YHF2</accession>
<reference evidence="1" key="1">
    <citation type="submission" date="2020-06" db="EMBL/GenBank/DDBJ databases">
        <title>Unique genomic features of the anaerobic methanotrophic archaea.</title>
        <authorList>
            <person name="Chadwick G.L."/>
            <person name="Skennerton C.T."/>
            <person name="Laso-Perez R."/>
            <person name="Leu A.O."/>
            <person name="Speth D.R."/>
            <person name="Yu H."/>
            <person name="Morgan-Lang C."/>
            <person name="Hatzenpichler R."/>
            <person name="Goudeau D."/>
            <person name="Malmstrom R."/>
            <person name="Brazelton W.J."/>
            <person name="Woyke T."/>
            <person name="Hallam S.J."/>
            <person name="Tyson G.W."/>
            <person name="Wegener G."/>
            <person name="Boetius A."/>
            <person name="Orphan V."/>
        </authorList>
    </citation>
    <scope>NUCLEOTIDE SEQUENCE</scope>
</reference>
<evidence type="ECO:0000313" key="1">
    <source>
        <dbReference type="EMBL" id="QNO47436.1"/>
    </source>
</evidence>
<proteinExistence type="predicted"/>
<dbReference type="EMBL" id="MT631263">
    <property type="protein sequence ID" value="QNO47436.1"/>
    <property type="molecule type" value="Genomic_DNA"/>
</dbReference>
<dbReference type="Pfam" id="PF02391">
    <property type="entry name" value="MoaE"/>
    <property type="match status" value="1"/>
</dbReference>
<dbReference type="AlphaFoldDB" id="A0A7G9YHF2"/>
<evidence type="ECO:0008006" key="2">
    <source>
        <dbReference type="Google" id="ProtNLM"/>
    </source>
</evidence>
<dbReference type="SUPFAM" id="SSF54690">
    <property type="entry name" value="Molybdopterin synthase subunit MoaE"/>
    <property type="match status" value="1"/>
</dbReference>
<dbReference type="CDD" id="cd00756">
    <property type="entry name" value="MoaE"/>
    <property type="match status" value="1"/>
</dbReference>
<organism evidence="1">
    <name type="scientific">Candidatus Methanogaster sp. ANME-2c ERB4</name>
    <dbReference type="NCBI Taxonomy" id="2759911"/>
    <lineage>
        <taxon>Archaea</taxon>
        <taxon>Methanobacteriati</taxon>
        <taxon>Methanobacteriota</taxon>
        <taxon>Stenosarchaea group</taxon>
        <taxon>Methanomicrobia</taxon>
        <taxon>Methanosarcinales</taxon>
        <taxon>ANME-2 cluster</taxon>
        <taxon>Candidatus Methanogasteraceae</taxon>
        <taxon>Candidatus Methanogaster</taxon>
    </lineage>
</organism>
<sequence length="123" mass="13691">MITITEEDIDINRTIEKAKHPDVGAIVTFTGIVRDDGIEGMEIEVQREPAVQELGAIREDALKLFEIQSLEAIHRTGTLSVGDVIVTIVCSAPHRKDAFAACGYVMDELQNVTSIRKRELREE</sequence>
<gene>
    <name evidence="1" type="ORF">IILFPGFB_00008</name>
</gene>
<dbReference type="GO" id="GO:0006777">
    <property type="term" value="P:Mo-molybdopterin cofactor biosynthetic process"/>
    <property type="evidence" value="ECO:0007669"/>
    <property type="project" value="InterPro"/>
</dbReference>
<dbReference type="Gene3D" id="3.90.1170.40">
    <property type="entry name" value="Molybdopterin biosynthesis MoaE subunit"/>
    <property type="match status" value="1"/>
</dbReference>
<dbReference type="PANTHER" id="PTHR23404">
    <property type="entry name" value="MOLYBDOPTERIN SYNTHASE RELATED"/>
    <property type="match status" value="1"/>
</dbReference>
<protein>
    <recommendedName>
        <fullName evidence="2">Molybdopterin synthase</fullName>
    </recommendedName>
</protein>
<name>A0A7G9YHF2_9EURY</name>